<accession>A0A815XXX5</accession>
<sequence length="548" mass="62581">MYDVGVFIGFTSSIVCTPLEGFFAGCTPVEGLLVNTLDCLYDIKCVELLIDYFPTLNQSNVSLMDSILVPPNQNTSVYDHLLNLFIDEWSININYSKYYDECVPRSCTYTIIDQINFSYAFTLLISIYGGLIIILRLITPILVNMSMKLSVVSLRQNRTIETSFLVLIIFTSLSTQTVTITESNPSLLTYDKLQAMYPNTLKCFCSNTAIRYDKFMSLSPTLHEVCSSDFVHDDFLSALKEKVVVRNKHSDWTDRAFSHFQLLMNFCRLANETITAAVHRFIMGSMVISNMLNKNDFNTQTNVTLDQFYRSTIVDFRLAVDIQRLFVQIDQPYTGKATGPNNNVASFLFTEIYYANFTLINCDCATNVHCQTSAFIYQDTNVTNSYVYIIPGIVKGCFIINSLLYSTLQCLYVDSDCFPNLVSFLLGGNHYHLHPLIYNPTLSKYPPNTSVLEIVKELMIEQWNPLYIYEPFYESCAPSYCTYSKNIRTKNTMGVITTLVSLIGGLTVALRLITPQLVKLFYWLLTLNKKKKEKQPQQGNDYRSNIFK</sequence>
<gene>
    <name evidence="2" type="ORF">BJG266_LOCUS31202</name>
    <name evidence="3" type="ORF">QVE165_LOCUS48164</name>
</gene>
<feature type="transmembrane region" description="Helical" evidence="1">
    <location>
        <begin position="117"/>
        <end position="138"/>
    </location>
</feature>
<evidence type="ECO:0000313" key="2">
    <source>
        <dbReference type="EMBL" id="CAF1281000.1"/>
    </source>
</evidence>
<name>A0A815XXX5_9BILA</name>
<organism evidence="3 4">
    <name type="scientific">Adineta steineri</name>
    <dbReference type="NCBI Taxonomy" id="433720"/>
    <lineage>
        <taxon>Eukaryota</taxon>
        <taxon>Metazoa</taxon>
        <taxon>Spiralia</taxon>
        <taxon>Gnathifera</taxon>
        <taxon>Rotifera</taxon>
        <taxon>Eurotatoria</taxon>
        <taxon>Bdelloidea</taxon>
        <taxon>Adinetida</taxon>
        <taxon>Adinetidae</taxon>
        <taxon>Adineta</taxon>
    </lineage>
</organism>
<keyword evidence="1" id="KW-0812">Transmembrane</keyword>
<dbReference type="EMBL" id="CAJNOM010000798">
    <property type="protein sequence ID" value="CAF1564003.1"/>
    <property type="molecule type" value="Genomic_DNA"/>
</dbReference>
<dbReference type="Proteomes" id="UP000663877">
    <property type="component" value="Unassembled WGS sequence"/>
</dbReference>
<dbReference type="Proteomes" id="UP000663832">
    <property type="component" value="Unassembled WGS sequence"/>
</dbReference>
<dbReference type="AlphaFoldDB" id="A0A815XXX5"/>
<feature type="transmembrane region" description="Helical" evidence="1">
    <location>
        <begin position="493"/>
        <end position="513"/>
    </location>
</feature>
<comment type="caution">
    <text evidence="3">The sequence shown here is derived from an EMBL/GenBank/DDBJ whole genome shotgun (WGS) entry which is preliminary data.</text>
</comment>
<keyword evidence="1" id="KW-1133">Transmembrane helix</keyword>
<keyword evidence="1" id="KW-0472">Membrane</keyword>
<dbReference type="EMBL" id="CAJNOI010000447">
    <property type="protein sequence ID" value="CAF1281000.1"/>
    <property type="molecule type" value="Genomic_DNA"/>
</dbReference>
<reference evidence="3" key="1">
    <citation type="submission" date="2021-02" db="EMBL/GenBank/DDBJ databases">
        <authorList>
            <person name="Nowell W R."/>
        </authorList>
    </citation>
    <scope>NUCLEOTIDE SEQUENCE</scope>
</reference>
<proteinExistence type="predicted"/>
<dbReference type="OrthoDB" id="10058369at2759"/>
<evidence type="ECO:0000313" key="4">
    <source>
        <dbReference type="Proteomes" id="UP000663832"/>
    </source>
</evidence>
<evidence type="ECO:0000256" key="1">
    <source>
        <dbReference type="SAM" id="Phobius"/>
    </source>
</evidence>
<evidence type="ECO:0000313" key="3">
    <source>
        <dbReference type="EMBL" id="CAF1564003.1"/>
    </source>
</evidence>
<protein>
    <submittedName>
        <fullName evidence="3">Uncharacterized protein</fullName>
    </submittedName>
</protein>
<keyword evidence="4" id="KW-1185">Reference proteome</keyword>